<dbReference type="Proteomes" id="UP000059419">
    <property type="component" value="Chromosome 1"/>
</dbReference>
<dbReference type="OrthoDB" id="6563456at2"/>
<proteinExistence type="predicted"/>
<organism evidence="1 2">
    <name type="scientific">Duffyella gerundensis</name>
    <dbReference type="NCBI Taxonomy" id="1619313"/>
    <lineage>
        <taxon>Bacteria</taxon>
        <taxon>Pseudomonadati</taxon>
        <taxon>Pseudomonadota</taxon>
        <taxon>Gammaproteobacteria</taxon>
        <taxon>Enterobacterales</taxon>
        <taxon>Erwiniaceae</taxon>
        <taxon>Duffyella</taxon>
    </lineage>
</organism>
<dbReference type="PATRIC" id="fig|1619313.3.peg.203"/>
<evidence type="ECO:0000313" key="2">
    <source>
        <dbReference type="Proteomes" id="UP000059419"/>
    </source>
</evidence>
<dbReference type="KEGG" id="ege:EM595_0196"/>
<dbReference type="RefSeq" id="WP_067426937.1">
    <property type="nucleotide sequence ID" value="NZ_CP072598.1"/>
</dbReference>
<dbReference type="EMBL" id="LN907827">
    <property type="protein sequence ID" value="CUU22433.1"/>
    <property type="molecule type" value="Genomic_DNA"/>
</dbReference>
<keyword evidence="2" id="KW-1185">Reference proteome</keyword>
<sequence>MSENNRDLMPYNLYLLDDHILAQNIDGHIVDIGTFEKEGAGFHWEVDGNATKGEFYESAEAVLEDISRQLSFLFLDGQFTSLPDLSEKYSSERLASAPRREIKLHELRDDDEATVR</sequence>
<reference evidence="2" key="1">
    <citation type="submission" date="2015-11" db="EMBL/GenBank/DDBJ databases">
        <authorList>
            <person name="Blom J."/>
        </authorList>
    </citation>
    <scope>NUCLEOTIDE SEQUENCE [LARGE SCALE GENOMIC DNA]</scope>
</reference>
<dbReference type="GeneID" id="84614812"/>
<evidence type="ECO:0000313" key="1">
    <source>
        <dbReference type="EMBL" id="CUU22433.1"/>
    </source>
</evidence>
<dbReference type="AlphaFoldDB" id="A0A0U5GGR0"/>
<protein>
    <submittedName>
        <fullName evidence="1">Uncharacterized protein</fullName>
    </submittedName>
</protein>
<accession>A0A0U5GGR0</accession>
<dbReference type="STRING" id="1619313.EM595_0196"/>
<gene>
    <name evidence="1" type="ORF">EM595_0196</name>
</gene>
<name>A0A0U5GGR0_9GAMM</name>